<evidence type="ECO:0000256" key="1">
    <source>
        <dbReference type="ARBA" id="ARBA00023015"/>
    </source>
</evidence>
<gene>
    <name evidence="7" type="ORF">GC106_68060</name>
</gene>
<evidence type="ECO:0000313" key="8">
    <source>
        <dbReference type="Proteomes" id="UP000763557"/>
    </source>
</evidence>
<evidence type="ECO:0000256" key="3">
    <source>
        <dbReference type="ARBA" id="ARBA00023163"/>
    </source>
</evidence>
<keyword evidence="2 4" id="KW-0238">DNA-binding</keyword>
<sequence>MSPADPQSTSDRRERIVGSATEVFLRFGFRKTSMDDVAQAAGISRQGLYLHFKNKAELFEAMMEHMLAGMWAGCRQMFDRDDLDVSDRLIGALDAFHGLTVGRVELGRFSELLDTARSFAGPRLRDMEREFVEELAGLLDRTGVAARWTSTGLTPFDLAEHLFAASAGAKYEAQTHDAYLASVRIAATVVTNGPDRPPTSPSRRRAGRA</sequence>
<name>A0ABX2FDU8_9PSEU</name>
<dbReference type="SUPFAM" id="SSF46689">
    <property type="entry name" value="Homeodomain-like"/>
    <property type="match status" value="1"/>
</dbReference>
<proteinExistence type="predicted"/>
<dbReference type="InterPro" id="IPR001647">
    <property type="entry name" value="HTH_TetR"/>
</dbReference>
<feature type="DNA-binding region" description="H-T-H motif" evidence="4">
    <location>
        <begin position="33"/>
        <end position="52"/>
    </location>
</feature>
<feature type="region of interest" description="Disordered" evidence="5">
    <location>
        <begin position="190"/>
        <end position="209"/>
    </location>
</feature>
<organism evidence="7 8">
    <name type="scientific">Kibdelosporangium persicum</name>
    <dbReference type="NCBI Taxonomy" id="2698649"/>
    <lineage>
        <taxon>Bacteria</taxon>
        <taxon>Bacillati</taxon>
        <taxon>Actinomycetota</taxon>
        <taxon>Actinomycetes</taxon>
        <taxon>Pseudonocardiales</taxon>
        <taxon>Pseudonocardiaceae</taxon>
        <taxon>Kibdelosporangium</taxon>
    </lineage>
</organism>
<evidence type="ECO:0000313" key="7">
    <source>
        <dbReference type="EMBL" id="NRN69549.1"/>
    </source>
</evidence>
<dbReference type="EMBL" id="JAAATY010000028">
    <property type="protein sequence ID" value="NRN69549.1"/>
    <property type="molecule type" value="Genomic_DNA"/>
</dbReference>
<dbReference type="PANTHER" id="PTHR30055:SF234">
    <property type="entry name" value="HTH-TYPE TRANSCRIPTIONAL REGULATOR BETI"/>
    <property type="match status" value="1"/>
</dbReference>
<feature type="domain" description="HTH tetR-type" evidence="6">
    <location>
        <begin position="10"/>
        <end position="70"/>
    </location>
</feature>
<evidence type="ECO:0000259" key="6">
    <source>
        <dbReference type="PROSITE" id="PS50977"/>
    </source>
</evidence>
<keyword evidence="1" id="KW-0805">Transcription regulation</keyword>
<dbReference type="PROSITE" id="PS50977">
    <property type="entry name" value="HTH_TETR_2"/>
    <property type="match status" value="1"/>
</dbReference>
<dbReference type="Pfam" id="PF00440">
    <property type="entry name" value="TetR_N"/>
    <property type="match status" value="1"/>
</dbReference>
<dbReference type="InterPro" id="IPR050109">
    <property type="entry name" value="HTH-type_TetR-like_transc_reg"/>
</dbReference>
<accession>A0ABX2FDU8</accession>
<dbReference type="InterPro" id="IPR009057">
    <property type="entry name" value="Homeodomain-like_sf"/>
</dbReference>
<dbReference type="Proteomes" id="UP000763557">
    <property type="component" value="Unassembled WGS sequence"/>
</dbReference>
<comment type="caution">
    <text evidence="7">The sequence shown here is derived from an EMBL/GenBank/DDBJ whole genome shotgun (WGS) entry which is preliminary data.</text>
</comment>
<protein>
    <submittedName>
        <fullName evidence="7">HTH-type transcriptional regulator MtrR</fullName>
    </submittedName>
</protein>
<evidence type="ECO:0000256" key="4">
    <source>
        <dbReference type="PROSITE-ProRule" id="PRU00335"/>
    </source>
</evidence>
<keyword evidence="3" id="KW-0804">Transcription</keyword>
<dbReference type="PRINTS" id="PR00455">
    <property type="entry name" value="HTHTETR"/>
</dbReference>
<evidence type="ECO:0000256" key="5">
    <source>
        <dbReference type="SAM" id="MobiDB-lite"/>
    </source>
</evidence>
<keyword evidence="8" id="KW-1185">Reference proteome</keyword>
<dbReference type="PANTHER" id="PTHR30055">
    <property type="entry name" value="HTH-TYPE TRANSCRIPTIONAL REGULATOR RUTR"/>
    <property type="match status" value="1"/>
</dbReference>
<dbReference type="Gene3D" id="1.10.357.10">
    <property type="entry name" value="Tetracycline Repressor, domain 2"/>
    <property type="match status" value="1"/>
</dbReference>
<evidence type="ECO:0000256" key="2">
    <source>
        <dbReference type="ARBA" id="ARBA00023125"/>
    </source>
</evidence>
<reference evidence="7 8" key="1">
    <citation type="submission" date="2020-01" db="EMBL/GenBank/DDBJ databases">
        <title>Kibdelosporangium persica a novel Actinomycetes from a hot desert in Iran.</title>
        <authorList>
            <person name="Safaei N."/>
            <person name="Zaburannyi N."/>
            <person name="Mueller R."/>
            <person name="Wink J."/>
        </authorList>
    </citation>
    <scope>NUCLEOTIDE SEQUENCE [LARGE SCALE GENOMIC DNA]</scope>
    <source>
        <strain evidence="7 8">4NS15</strain>
    </source>
</reference>
<dbReference type="RefSeq" id="WP_173139869.1">
    <property type="nucleotide sequence ID" value="NZ_CBCSGW010000012.1"/>
</dbReference>